<proteinExistence type="predicted"/>
<dbReference type="CDD" id="cd12087">
    <property type="entry name" value="TM_EGFR-like"/>
    <property type="match status" value="1"/>
</dbReference>
<comment type="caution">
    <text evidence="4">The sequence shown here is derived from an EMBL/GenBank/DDBJ whole genome shotgun (WGS) entry which is preliminary data.</text>
</comment>
<accession>A0A8H3BBY9</accession>
<keyword evidence="2" id="KW-1133">Transmembrane helix</keyword>
<dbReference type="EMBL" id="CAJMWV010002051">
    <property type="protein sequence ID" value="CAE6452738.1"/>
    <property type="molecule type" value="Genomic_DNA"/>
</dbReference>
<reference evidence="4" key="1">
    <citation type="submission" date="2021-01" db="EMBL/GenBank/DDBJ databases">
        <authorList>
            <person name="Kaushik A."/>
        </authorList>
    </citation>
    <scope>NUCLEOTIDE SEQUENCE</scope>
    <source>
        <strain evidence="4">AG3-1AP</strain>
    </source>
</reference>
<organism evidence="4 5">
    <name type="scientific">Rhizoctonia solani</name>
    <dbReference type="NCBI Taxonomy" id="456999"/>
    <lineage>
        <taxon>Eukaryota</taxon>
        <taxon>Fungi</taxon>
        <taxon>Dikarya</taxon>
        <taxon>Basidiomycota</taxon>
        <taxon>Agaricomycotina</taxon>
        <taxon>Agaricomycetes</taxon>
        <taxon>Cantharellales</taxon>
        <taxon>Ceratobasidiaceae</taxon>
        <taxon>Rhizoctonia</taxon>
    </lineage>
</organism>
<protein>
    <submittedName>
        <fullName evidence="4">Uncharacterized protein</fullName>
    </submittedName>
</protein>
<dbReference type="Proteomes" id="UP000663831">
    <property type="component" value="Unassembled WGS sequence"/>
</dbReference>
<keyword evidence="2" id="KW-0472">Membrane</keyword>
<name>A0A8H3BBY9_9AGAM</name>
<feature type="compositionally biased region" description="Low complexity" evidence="1">
    <location>
        <begin position="97"/>
        <end position="111"/>
    </location>
</feature>
<evidence type="ECO:0000313" key="4">
    <source>
        <dbReference type="EMBL" id="CAE6452738.1"/>
    </source>
</evidence>
<evidence type="ECO:0000313" key="5">
    <source>
        <dbReference type="Proteomes" id="UP000663831"/>
    </source>
</evidence>
<feature type="signal peptide" evidence="3">
    <location>
        <begin position="1"/>
        <end position="19"/>
    </location>
</feature>
<keyword evidence="2" id="KW-0812">Transmembrane</keyword>
<feature type="region of interest" description="Disordered" evidence="1">
    <location>
        <begin position="90"/>
        <end position="111"/>
    </location>
</feature>
<evidence type="ECO:0000256" key="3">
    <source>
        <dbReference type="SAM" id="SignalP"/>
    </source>
</evidence>
<sequence>MALTFYAVLFFQIIEWVYAERIPSTSGAPIASTYPILEGPNTSLKPLTPIIVGSALGGFLGFLVIIFGGLYLLRRRRSKDVDTVVEGAHFPTVGYNSSPSTASPPISASSQSHYGYSYWEKAGQSAPTVPPGLPIPPIRS</sequence>
<dbReference type="OrthoDB" id="10319948at2759"/>
<dbReference type="AlphaFoldDB" id="A0A8H3BBY9"/>
<evidence type="ECO:0000256" key="2">
    <source>
        <dbReference type="SAM" id="Phobius"/>
    </source>
</evidence>
<keyword evidence="3" id="KW-0732">Signal</keyword>
<feature type="transmembrane region" description="Helical" evidence="2">
    <location>
        <begin position="50"/>
        <end position="73"/>
    </location>
</feature>
<evidence type="ECO:0000256" key="1">
    <source>
        <dbReference type="SAM" id="MobiDB-lite"/>
    </source>
</evidence>
<gene>
    <name evidence="4" type="ORF">RDB_LOCUS68580</name>
</gene>
<feature type="chain" id="PRO_5034644254" evidence="3">
    <location>
        <begin position="20"/>
        <end position="140"/>
    </location>
</feature>